<dbReference type="InterPro" id="IPR031872">
    <property type="entry name" value="NDC10_II"/>
</dbReference>
<feature type="domain" description="Ndc10" evidence="2">
    <location>
        <begin position="2"/>
        <end position="170"/>
    </location>
</feature>
<reference evidence="3 4" key="1">
    <citation type="submission" date="2016-06" db="EMBL/GenBank/DDBJ databases">
        <title>Evolution of pathogenesis and genome organization in the Tremellales.</title>
        <authorList>
            <person name="Cuomo C."/>
            <person name="Litvintseva A."/>
            <person name="Heitman J."/>
            <person name="Chen Y."/>
            <person name="Sun S."/>
            <person name="Springer D."/>
            <person name="Dromer F."/>
            <person name="Young S."/>
            <person name="Zeng Q."/>
            <person name="Chapman S."/>
            <person name="Gujja S."/>
            <person name="Saif S."/>
            <person name="Birren B."/>
        </authorList>
    </citation>
    <scope>NUCLEOTIDE SEQUENCE [LARGE SCALE GENOMIC DNA]</scope>
    <source>
        <strain evidence="3 4">CBS 6273</strain>
    </source>
</reference>
<dbReference type="GO" id="GO:0003677">
    <property type="term" value="F:DNA binding"/>
    <property type="evidence" value="ECO:0007669"/>
    <property type="project" value="InterPro"/>
</dbReference>
<dbReference type="InterPro" id="IPR038279">
    <property type="entry name" value="Ndc10_dom2_sf"/>
</dbReference>
<dbReference type="EMBL" id="MEKH01000006">
    <property type="protein sequence ID" value="ODO07010.1"/>
    <property type="molecule type" value="Genomic_DNA"/>
</dbReference>
<feature type="compositionally biased region" description="Acidic residues" evidence="1">
    <location>
        <begin position="359"/>
        <end position="374"/>
    </location>
</feature>
<evidence type="ECO:0000256" key="1">
    <source>
        <dbReference type="SAM" id="MobiDB-lite"/>
    </source>
</evidence>
<feature type="compositionally biased region" description="Acidic residues" evidence="1">
    <location>
        <begin position="382"/>
        <end position="394"/>
    </location>
</feature>
<feature type="region of interest" description="Disordered" evidence="1">
    <location>
        <begin position="343"/>
        <end position="394"/>
    </location>
</feature>
<sequence>MREGKTNHIGKVQYASMWRNKDPEICPVGLSVLMLFSRRGSRLPISFPSVKKRVVRNSALYSISPQARPEKRNSNGNNGKERQRNDNQATGNNVRLTYPALSASGIYSKASTHTSCKWGTQLGGEERRDDIARQGRWATSVMQTTYQSKFSRGALRALAGFDPVERVSIEIVFEQLFHAQNRVFLAEEIFRKMSKDLTRFYNTTKYNLCDRVDPKDYIQLQTEEVEEALPTSSTNKGEPALEDVLATAQLESINVELMAAAVGIEKEVRTLRGMKRDISDIPRQLERYRTHKDHLEQLDAEETGTEIFEAIRGRGHSEQRPLNQAIKLASQQIRNMEAKLSALENEREELEKRSNQDPAGEDSTDNDDLEGGWEEPERPGDLEDDKDDADDDED</sequence>
<feature type="region of interest" description="Disordered" evidence="1">
    <location>
        <begin position="61"/>
        <end position="93"/>
    </location>
</feature>
<dbReference type="Proteomes" id="UP000095149">
    <property type="component" value="Unassembled WGS sequence"/>
</dbReference>
<evidence type="ECO:0000313" key="4">
    <source>
        <dbReference type="Proteomes" id="UP000095149"/>
    </source>
</evidence>
<dbReference type="Gene3D" id="1.10.443.20">
    <property type="entry name" value="Centromere DNA-binding protein complex CBF3 subunit, domain 2"/>
    <property type="match status" value="1"/>
</dbReference>
<dbReference type="Pfam" id="PF16787">
    <property type="entry name" value="NDC10_II"/>
    <property type="match status" value="1"/>
</dbReference>
<gene>
    <name evidence="3" type="ORF">I350_04377</name>
</gene>
<protein>
    <recommendedName>
        <fullName evidence="2">Ndc10 domain-containing protein</fullName>
    </recommendedName>
</protein>
<accession>A0A1E3K1L1</accession>
<evidence type="ECO:0000259" key="2">
    <source>
        <dbReference type="Pfam" id="PF16787"/>
    </source>
</evidence>
<feature type="compositionally biased region" description="Basic and acidic residues" evidence="1">
    <location>
        <begin position="68"/>
        <end position="85"/>
    </location>
</feature>
<proteinExistence type="predicted"/>
<evidence type="ECO:0000313" key="3">
    <source>
        <dbReference type="EMBL" id="ODO07010.1"/>
    </source>
</evidence>
<organism evidence="3 4">
    <name type="scientific">Cryptococcus amylolentus CBS 6273</name>
    <dbReference type="NCBI Taxonomy" id="1296118"/>
    <lineage>
        <taxon>Eukaryota</taxon>
        <taxon>Fungi</taxon>
        <taxon>Dikarya</taxon>
        <taxon>Basidiomycota</taxon>
        <taxon>Agaricomycotina</taxon>
        <taxon>Tremellomycetes</taxon>
        <taxon>Tremellales</taxon>
        <taxon>Cryptococcaceae</taxon>
        <taxon>Cryptococcus</taxon>
    </lineage>
</organism>
<name>A0A1E3K1L1_9TREE</name>
<comment type="caution">
    <text evidence="3">The sequence shown here is derived from an EMBL/GenBank/DDBJ whole genome shotgun (WGS) entry which is preliminary data.</text>
</comment>
<dbReference type="AlphaFoldDB" id="A0A1E3K1L1"/>